<name>A0A7X1B7K4_9BACT</name>
<organism evidence="2 3">
    <name type="scientific">Pelagicoccus albus</name>
    <dbReference type="NCBI Taxonomy" id="415222"/>
    <lineage>
        <taxon>Bacteria</taxon>
        <taxon>Pseudomonadati</taxon>
        <taxon>Verrucomicrobiota</taxon>
        <taxon>Opitutia</taxon>
        <taxon>Puniceicoccales</taxon>
        <taxon>Pelagicoccaceae</taxon>
        <taxon>Pelagicoccus</taxon>
    </lineage>
</organism>
<accession>A0A7X1B7K4</accession>
<dbReference type="Pfam" id="PF07332">
    <property type="entry name" value="Phage_holin_3_6"/>
    <property type="match status" value="1"/>
</dbReference>
<feature type="transmembrane region" description="Helical" evidence="1">
    <location>
        <begin position="57"/>
        <end position="80"/>
    </location>
</feature>
<reference evidence="2 3" key="1">
    <citation type="submission" date="2020-07" db="EMBL/GenBank/DDBJ databases">
        <authorList>
            <person name="Feng X."/>
        </authorList>
    </citation>
    <scope>NUCLEOTIDE SEQUENCE [LARGE SCALE GENOMIC DNA]</scope>
    <source>
        <strain evidence="2 3">JCM23202</strain>
    </source>
</reference>
<feature type="transmembrane region" description="Helical" evidence="1">
    <location>
        <begin position="92"/>
        <end position="112"/>
    </location>
</feature>
<dbReference type="RefSeq" id="WP_185660996.1">
    <property type="nucleotide sequence ID" value="NZ_CAWPOO010000012.1"/>
</dbReference>
<dbReference type="EMBL" id="JACHVC010000012">
    <property type="protein sequence ID" value="MBC2607139.1"/>
    <property type="molecule type" value="Genomic_DNA"/>
</dbReference>
<sequence>MQTKETMNRGRSTADIPGLFGELRDEFASLFQATTALLRKELSENVSNATKALTATLTGFAVLLIGTFFAIVGLNLLVIALLAPEVMSYEHAAWVTTLTTALTMGTTGYIMAKRNARNLNAEDLIPDKTLRTLEEHGQWLLAKAEDTTK</sequence>
<evidence type="ECO:0000313" key="3">
    <source>
        <dbReference type="Proteomes" id="UP000526501"/>
    </source>
</evidence>
<keyword evidence="3" id="KW-1185">Reference proteome</keyword>
<dbReference type="Proteomes" id="UP000526501">
    <property type="component" value="Unassembled WGS sequence"/>
</dbReference>
<dbReference type="AlphaFoldDB" id="A0A7X1B7K4"/>
<proteinExistence type="predicted"/>
<evidence type="ECO:0000256" key="1">
    <source>
        <dbReference type="SAM" id="Phobius"/>
    </source>
</evidence>
<evidence type="ECO:0000313" key="2">
    <source>
        <dbReference type="EMBL" id="MBC2607139.1"/>
    </source>
</evidence>
<keyword evidence="1" id="KW-1133">Transmembrane helix</keyword>
<keyword evidence="1" id="KW-0812">Transmembrane</keyword>
<dbReference type="InterPro" id="IPR009937">
    <property type="entry name" value="Phage_holin_3_6"/>
</dbReference>
<gene>
    <name evidence="2" type="ORF">H5P27_13885</name>
</gene>
<keyword evidence="1" id="KW-0472">Membrane</keyword>
<protein>
    <submittedName>
        <fullName evidence="2">Phage holin family protein</fullName>
    </submittedName>
</protein>
<comment type="caution">
    <text evidence="2">The sequence shown here is derived from an EMBL/GenBank/DDBJ whole genome shotgun (WGS) entry which is preliminary data.</text>
</comment>